<feature type="compositionally biased region" description="Polar residues" evidence="1">
    <location>
        <begin position="710"/>
        <end position="722"/>
    </location>
</feature>
<dbReference type="Ensembl" id="ENSNFUT00015024452.1">
    <property type="protein sequence ID" value="ENSNFUP00015023377.1"/>
    <property type="gene ID" value="ENSNFUG00015011297.1"/>
</dbReference>
<feature type="region of interest" description="Disordered" evidence="1">
    <location>
        <begin position="698"/>
        <end position="722"/>
    </location>
</feature>
<dbReference type="Pfam" id="PF23344">
    <property type="entry name" value="ZP-N"/>
    <property type="match status" value="1"/>
</dbReference>
<evidence type="ECO:0000259" key="4">
    <source>
        <dbReference type="Pfam" id="PF26562"/>
    </source>
</evidence>
<dbReference type="Gene3D" id="2.60.40.3210">
    <property type="entry name" value="Zona pellucida, ZP-N domain"/>
    <property type="match status" value="1"/>
</dbReference>
<keyword evidence="7" id="KW-1185">Reference proteome</keyword>
<dbReference type="PANTHER" id="PTHR47130:SF6">
    <property type="entry name" value="EGG ENVELOPE GLYCOPROTEIN-LIKE PRECURSOR"/>
    <property type="match status" value="1"/>
</dbReference>
<dbReference type="InterPro" id="IPR055356">
    <property type="entry name" value="ZP-N"/>
</dbReference>
<keyword evidence="2" id="KW-0732">Signal</keyword>
<accession>A0A8C6LTR4</accession>
<evidence type="ECO:0000256" key="1">
    <source>
        <dbReference type="SAM" id="MobiDB-lite"/>
    </source>
</evidence>
<reference evidence="5" key="1">
    <citation type="submission" date="2020-03" db="EMBL/GenBank/DDBJ databases">
        <title>Intra-Species Differences in Population Size shape Life History and Genome Evolution.</title>
        <authorList>
            <person name="Willemsen D."/>
            <person name="Cui R."/>
            <person name="Valenzano D.R."/>
        </authorList>
    </citation>
    <scope>NUCLEOTIDE SEQUENCE</scope>
    <source>
        <strain evidence="5">GRZ</strain>
        <tissue evidence="5">Whole</tissue>
    </source>
</reference>
<feature type="chain" id="PRO_5044681380" evidence="2">
    <location>
        <begin position="22"/>
        <end position="767"/>
    </location>
</feature>
<proteinExistence type="predicted"/>
<dbReference type="Proteomes" id="UP000822369">
    <property type="component" value="Chromosome 1"/>
</dbReference>
<dbReference type="GeneTree" id="ENSGT00940000166283"/>
<dbReference type="EMBL" id="JAAVVJ010000001">
    <property type="protein sequence ID" value="KAF7231668.1"/>
    <property type="molecule type" value="Genomic_DNA"/>
</dbReference>
<dbReference type="Pfam" id="PF26562">
    <property type="entry name" value="Ig-like"/>
    <property type="match status" value="1"/>
</dbReference>
<feature type="domain" description="ZP-N" evidence="3">
    <location>
        <begin position="591"/>
        <end position="679"/>
    </location>
</feature>
<dbReference type="Proteomes" id="UP000694548">
    <property type="component" value="Unassembled WGS sequence"/>
</dbReference>
<reference evidence="6" key="2">
    <citation type="submission" date="2025-05" db="UniProtKB">
        <authorList>
            <consortium name="Ensembl"/>
        </authorList>
    </citation>
    <scope>IDENTIFICATION</scope>
</reference>
<dbReference type="GeneID" id="107397291"/>
<evidence type="ECO:0000259" key="3">
    <source>
        <dbReference type="Pfam" id="PF23344"/>
    </source>
</evidence>
<dbReference type="AlphaFoldDB" id="A0A8C6LTR4"/>
<feature type="domain" description="ZP-domain containing protein Ig-like" evidence="4">
    <location>
        <begin position="366"/>
        <end position="479"/>
    </location>
</feature>
<name>A0A8C6LTR4_NOTFU</name>
<dbReference type="PROSITE" id="PS51257">
    <property type="entry name" value="PROKAR_LIPOPROTEIN"/>
    <property type="match status" value="1"/>
</dbReference>
<gene>
    <name evidence="6" type="primary">LOC107397291</name>
    <name evidence="5" type="ORF">G4P62_019071</name>
</gene>
<dbReference type="PANTHER" id="PTHR47130">
    <property type="entry name" value="SI:DKEY-19B23.11-RELATED"/>
    <property type="match status" value="1"/>
</dbReference>
<feature type="signal peptide" evidence="2">
    <location>
        <begin position="1"/>
        <end position="21"/>
    </location>
</feature>
<organism evidence="6 7">
    <name type="scientific">Nothobranchius furzeri</name>
    <name type="common">Turquoise killifish</name>
    <dbReference type="NCBI Taxonomy" id="105023"/>
    <lineage>
        <taxon>Eukaryota</taxon>
        <taxon>Metazoa</taxon>
        <taxon>Chordata</taxon>
        <taxon>Craniata</taxon>
        <taxon>Vertebrata</taxon>
        <taxon>Euteleostomi</taxon>
        <taxon>Actinopterygii</taxon>
        <taxon>Neopterygii</taxon>
        <taxon>Teleostei</taxon>
        <taxon>Neoteleostei</taxon>
        <taxon>Acanthomorphata</taxon>
        <taxon>Ovalentaria</taxon>
        <taxon>Atherinomorphae</taxon>
        <taxon>Cyprinodontiformes</taxon>
        <taxon>Nothobranchiidae</taxon>
        <taxon>Nothobranchius</taxon>
    </lineage>
</organism>
<evidence type="ECO:0000313" key="5">
    <source>
        <dbReference type="EMBL" id="KAF7231668.1"/>
    </source>
</evidence>
<dbReference type="InterPro" id="IPR058876">
    <property type="entry name" value="Ig-like_ZP"/>
</dbReference>
<dbReference type="OrthoDB" id="8945590at2759"/>
<dbReference type="OMA" id="CELNYME"/>
<sequence>MAFKLNFGVAFFLSLWSTVGCDFLVEGVLEMECHDRYLAIALDLSATGANPRFEAVDRFGVHAITEAYAAMCGYSITLLPFLGMVELRASYFSCHIEKVDGLEFKFNLITNYDGEEVFYVLNKTCPPPRRMSSREVTCEVNYMEVSMRSDLSCPSEINSDWTALRPTHSTSTSDWQVIFQRLDEQLPPMNLSQARKKGYTFDLMHDRIVFRTSYEKPESYRVEVSDVPVEVVHATLFSRKSWIVLMVDLIAACSMDEGSYDSGYVLWKTPEALYSSYNRTQISVGLNGELVDKESAITLGFIVETQSTIKIGIPYNTEGGYRKSFVDNGIFEFYMFNLYLKQTSVDEHYEETAVRFQRTLVTPLLPCSLFTEDQTNLKEGMFTIYLGDVPEDVELISVKLNGEEFRVPSDVNVFSIVETIHSNKTHSYTLKVPLHNPIIIQKFSKDAGAMLHILDVNYTLAADPEHKFYYHTVSVTTLIDVSPPSFHAVCNKTGISFQLNHQPSDYLWKFDIGPDRLTPALAAKHGYIMSNNSQSLLLFVPQLAHGFKYTDVSLKGFLGTFEILVKSLNTSQVRASTTKTCPFNSTEMILCSTSGWMTVVVDLSLVVKSNRIVKETSLINELCVPKETDGNRVLFSFPLHSCGSKVELSRGNVIYQNKIYYNSGSANATEGVMVQCAYPLAGLHSLFSTHRFESDKEGVGSIIPSKRPTQDTPRSTEATTRPATTVALQKTKSKNPVLYLSSFYPTARYIKVPSAQRVVANFKKGTK</sequence>
<dbReference type="KEGG" id="nfu:107397291"/>
<protein>
    <submittedName>
        <fullName evidence="5">LOC107397291-like protein</fullName>
    </submittedName>
    <submittedName>
        <fullName evidence="6">Zona pellucida protein AX 4</fullName>
    </submittedName>
</protein>
<evidence type="ECO:0000256" key="2">
    <source>
        <dbReference type="SAM" id="SignalP"/>
    </source>
</evidence>
<dbReference type="RefSeq" id="XP_015832716.3">
    <property type="nucleotide sequence ID" value="XM_015977230.3"/>
</dbReference>
<evidence type="ECO:0000313" key="6">
    <source>
        <dbReference type="Ensembl" id="ENSNFUP00015023377.1"/>
    </source>
</evidence>
<evidence type="ECO:0000313" key="7">
    <source>
        <dbReference type="Proteomes" id="UP000694548"/>
    </source>
</evidence>